<sequence>MPTIPNSNANCNAISTGMTEAAFPNSNPTLPAPLLLVLGTIYFFGPPIFNWRFPCQTLEELNLLINKLEALIEDNSSLGNDVLGPHTKVFKSSLESLNDKASKIEILSYREPDRMNVFVWVRFRWSLLRDVDECYRALRRLNGEVKIWFRYAISSYSDVPSDFEAEHILKAKYERQVCGLSAQSFQGDFVGSEQL</sequence>
<gene>
    <name evidence="1" type="ORF">WG66_15637</name>
</gene>
<proteinExistence type="predicted"/>
<reference evidence="1 2" key="1">
    <citation type="submission" date="2015-12" db="EMBL/GenBank/DDBJ databases">
        <title>Draft genome sequence of Moniliophthora roreri, the causal agent of frosty pod rot of cacao.</title>
        <authorList>
            <person name="Aime M.C."/>
            <person name="Diaz-Valderrama J.R."/>
            <person name="Kijpornyongpan T."/>
            <person name="Phillips-Mora W."/>
        </authorList>
    </citation>
    <scope>NUCLEOTIDE SEQUENCE [LARGE SCALE GENOMIC DNA]</scope>
    <source>
        <strain evidence="1 2">MCA 2952</strain>
    </source>
</reference>
<name>A0A0W0F645_MONRR</name>
<protein>
    <submittedName>
        <fullName evidence="1">Uncharacterized protein</fullName>
    </submittedName>
</protein>
<dbReference type="AlphaFoldDB" id="A0A0W0F645"/>
<comment type="caution">
    <text evidence="1">The sequence shown here is derived from an EMBL/GenBank/DDBJ whole genome shotgun (WGS) entry which is preliminary data.</text>
</comment>
<dbReference type="EMBL" id="LATX01002289">
    <property type="protein sequence ID" value="KTB31790.1"/>
    <property type="molecule type" value="Genomic_DNA"/>
</dbReference>
<dbReference type="Proteomes" id="UP000054988">
    <property type="component" value="Unassembled WGS sequence"/>
</dbReference>
<accession>A0A0W0F645</accession>
<evidence type="ECO:0000313" key="1">
    <source>
        <dbReference type="EMBL" id="KTB31790.1"/>
    </source>
</evidence>
<evidence type="ECO:0000313" key="2">
    <source>
        <dbReference type="Proteomes" id="UP000054988"/>
    </source>
</evidence>
<organism evidence="1 2">
    <name type="scientific">Moniliophthora roreri</name>
    <name type="common">Frosty pod rot fungus</name>
    <name type="synonym">Monilia roreri</name>
    <dbReference type="NCBI Taxonomy" id="221103"/>
    <lineage>
        <taxon>Eukaryota</taxon>
        <taxon>Fungi</taxon>
        <taxon>Dikarya</taxon>
        <taxon>Basidiomycota</taxon>
        <taxon>Agaricomycotina</taxon>
        <taxon>Agaricomycetes</taxon>
        <taxon>Agaricomycetidae</taxon>
        <taxon>Agaricales</taxon>
        <taxon>Marasmiineae</taxon>
        <taxon>Marasmiaceae</taxon>
        <taxon>Moniliophthora</taxon>
    </lineage>
</organism>